<dbReference type="EMBL" id="JACYWE010000004">
    <property type="protein sequence ID" value="MBD8506510.1"/>
    <property type="molecule type" value="Genomic_DNA"/>
</dbReference>
<dbReference type="SMART" id="SM00448">
    <property type="entry name" value="REC"/>
    <property type="match status" value="1"/>
</dbReference>
<dbReference type="PROSITE" id="PS50110">
    <property type="entry name" value="RESPONSE_REGULATORY"/>
    <property type="match status" value="1"/>
</dbReference>
<dbReference type="GO" id="GO:0003677">
    <property type="term" value="F:DNA binding"/>
    <property type="evidence" value="ECO:0007669"/>
    <property type="project" value="UniProtKB-KW"/>
</dbReference>
<dbReference type="InterPro" id="IPR036388">
    <property type="entry name" value="WH-like_DNA-bd_sf"/>
</dbReference>
<comment type="caution">
    <text evidence="4">The sequence shown here is derived from an EMBL/GenBank/DDBJ whole genome shotgun (WGS) entry which is preliminary data.</text>
</comment>
<dbReference type="InterPro" id="IPR016032">
    <property type="entry name" value="Sig_transdc_resp-reg_C-effctor"/>
</dbReference>
<evidence type="ECO:0000256" key="2">
    <source>
        <dbReference type="PROSITE-ProRule" id="PRU00169"/>
    </source>
</evidence>
<dbReference type="Proteomes" id="UP000642993">
    <property type="component" value="Unassembled WGS sequence"/>
</dbReference>
<evidence type="ECO:0000256" key="1">
    <source>
        <dbReference type="ARBA" id="ARBA00023125"/>
    </source>
</evidence>
<keyword evidence="1" id="KW-0238">DNA-binding</keyword>
<sequence length="215" mass="22976">MIRVAFIDDDRMLLDGIGSWLAGSNALTVVAKAHTVAEFLESLSVEVDVVVLDLFLADGSDPADNVANLVEAGHKVLVVSVTPQATHGIDVVRAGASGYLTKDNDLATLTSAIEVVAAGEMAYSPELAFAWARDDRPSKPRLSPQERAVLLDYATGLTLEVAARRAGVKTSTAKSYLDRVKMKYAQVGRPATTKLDLATRVREDGLHRDARSGSE</sequence>
<feature type="modified residue" description="4-aspartylphosphate" evidence="2">
    <location>
        <position position="53"/>
    </location>
</feature>
<dbReference type="InterPro" id="IPR011006">
    <property type="entry name" value="CheY-like_superfamily"/>
</dbReference>
<dbReference type="Gene3D" id="1.10.10.10">
    <property type="entry name" value="Winged helix-like DNA-binding domain superfamily/Winged helix DNA-binding domain"/>
    <property type="match status" value="1"/>
</dbReference>
<keyword evidence="2" id="KW-0597">Phosphoprotein</keyword>
<protein>
    <submittedName>
        <fullName evidence="4">Response regulator transcription factor</fullName>
    </submittedName>
</protein>
<name>A0A927PKX4_9ACTN</name>
<keyword evidence="5" id="KW-1185">Reference proteome</keyword>
<evidence type="ECO:0000259" key="3">
    <source>
        <dbReference type="PROSITE" id="PS50110"/>
    </source>
</evidence>
<accession>A0A927PKX4</accession>
<dbReference type="RefSeq" id="WP_192038979.1">
    <property type="nucleotide sequence ID" value="NZ_JACYWE010000004.1"/>
</dbReference>
<gene>
    <name evidence="4" type="ORF">HT102_08435</name>
</gene>
<dbReference type="Gene3D" id="3.40.50.2300">
    <property type="match status" value="1"/>
</dbReference>
<evidence type="ECO:0000313" key="4">
    <source>
        <dbReference type="EMBL" id="MBD8506510.1"/>
    </source>
</evidence>
<dbReference type="GO" id="GO:0000160">
    <property type="term" value="P:phosphorelay signal transduction system"/>
    <property type="evidence" value="ECO:0007669"/>
    <property type="project" value="InterPro"/>
</dbReference>
<dbReference type="InterPro" id="IPR001789">
    <property type="entry name" value="Sig_transdc_resp-reg_receiver"/>
</dbReference>
<evidence type="ECO:0000313" key="5">
    <source>
        <dbReference type="Proteomes" id="UP000642993"/>
    </source>
</evidence>
<proteinExistence type="predicted"/>
<dbReference type="AlphaFoldDB" id="A0A927PKX4"/>
<reference evidence="4" key="1">
    <citation type="submission" date="2020-09" db="EMBL/GenBank/DDBJ databases">
        <title>Hoyosella lacisalsi sp. nov., a halotolerant actinobacterium isolated from soil of Lake Gudzhirganskoe.</title>
        <authorList>
            <person name="Yang Q."/>
            <person name="Guo P.Y."/>
            <person name="Liu S.W."/>
            <person name="Li F.N."/>
            <person name="Sun C.H."/>
        </authorList>
    </citation>
    <scope>NUCLEOTIDE SEQUENCE</scope>
    <source>
        <strain evidence="4">G463</strain>
    </source>
</reference>
<organism evidence="4 5">
    <name type="scientific">Lolliginicoccus lacisalsi</name>
    <dbReference type="NCBI Taxonomy" id="2742202"/>
    <lineage>
        <taxon>Bacteria</taxon>
        <taxon>Bacillati</taxon>
        <taxon>Actinomycetota</taxon>
        <taxon>Actinomycetes</taxon>
        <taxon>Mycobacteriales</taxon>
        <taxon>Hoyosellaceae</taxon>
        <taxon>Lolliginicoccus</taxon>
    </lineage>
</organism>
<dbReference type="SUPFAM" id="SSF46894">
    <property type="entry name" value="C-terminal effector domain of the bipartite response regulators"/>
    <property type="match status" value="1"/>
</dbReference>
<dbReference type="SUPFAM" id="SSF52172">
    <property type="entry name" value="CheY-like"/>
    <property type="match status" value="1"/>
</dbReference>
<dbReference type="GO" id="GO:0006355">
    <property type="term" value="P:regulation of DNA-templated transcription"/>
    <property type="evidence" value="ECO:0007669"/>
    <property type="project" value="InterPro"/>
</dbReference>
<dbReference type="InterPro" id="IPR039420">
    <property type="entry name" value="WalR-like"/>
</dbReference>
<dbReference type="Pfam" id="PF00072">
    <property type="entry name" value="Response_reg"/>
    <property type="match status" value="1"/>
</dbReference>
<dbReference type="PANTHER" id="PTHR43214:SF38">
    <property type="entry name" value="NITRATE_NITRITE RESPONSE REGULATOR PROTEIN NARL"/>
    <property type="match status" value="1"/>
</dbReference>
<dbReference type="PANTHER" id="PTHR43214">
    <property type="entry name" value="TWO-COMPONENT RESPONSE REGULATOR"/>
    <property type="match status" value="1"/>
</dbReference>
<feature type="domain" description="Response regulatory" evidence="3">
    <location>
        <begin position="3"/>
        <end position="117"/>
    </location>
</feature>